<proteinExistence type="predicted"/>
<reference evidence="5" key="2">
    <citation type="submission" date="2010-07" db="EMBL/GenBank/DDBJ databases">
        <authorList>
            <consortium name="The Broad Institute Genome Sequencing Platform"/>
            <consortium name="Broad Institute Genome Sequencing Center for Infectious Disease"/>
            <person name="Ma L.-J."/>
            <person name="Dead R."/>
            <person name="Young S."/>
            <person name="Zeng Q."/>
            <person name="Koehrsen M."/>
            <person name="Alvarado L."/>
            <person name="Berlin A."/>
            <person name="Chapman S.B."/>
            <person name="Chen Z."/>
            <person name="Freedman E."/>
            <person name="Gellesch M."/>
            <person name="Goldberg J."/>
            <person name="Griggs A."/>
            <person name="Gujja S."/>
            <person name="Heilman E.R."/>
            <person name="Heiman D."/>
            <person name="Hepburn T."/>
            <person name="Howarth C."/>
            <person name="Jen D."/>
            <person name="Larson L."/>
            <person name="Mehta T."/>
            <person name="Neiman D."/>
            <person name="Pearson M."/>
            <person name="Roberts A."/>
            <person name="Saif S."/>
            <person name="Shea T."/>
            <person name="Shenoy N."/>
            <person name="Sisk P."/>
            <person name="Stolte C."/>
            <person name="Sykes S."/>
            <person name="Walk T."/>
            <person name="White J."/>
            <person name="Yandava C."/>
            <person name="Haas B."/>
            <person name="Nusbaum C."/>
            <person name="Birren B."/>
        </authorList>
    </citation>
    <scope>NUCLEOTIDE SEQUENCE</scope>
    <source>
        <strain evidence="5">R3-111a-1</strain>
    </source>
</reference>
<evidence type="ECO:0000313" key="5">
    <source>
        <dbReference type="EMBL" id="EJT75767.1"/>
    </source>
</evidence>
<reference evidence="5" key="3">
    <citation type="submission" date="2010-09" db="EMBL/GenBank/DDBJ databases">
        <title>Annotation of Gaeumannomyces graminis var. tritici R3-111a-1.</title>
        <authorList>
            <consortium name="The Broad Institute Genome Sequencing Platform"/>
            <person name="Ma L.-J."/>
            <person name="Dead R."/>
            <person name="Young S.K."/>
            <person name="Zeng Q."/>
            <person name="Gargeya S."/>
            <person name="Fitzgerald M."/>
            <person name="Haas B."/>
            <person name="Abouelleil A."/>
            <person name="Alvarado L."/>
            <person name="Arachchi H.M."/>
            <person name="Berlin A."/>
            <person name="Brown A."/>
            <person name="Chapman S.B."/>
            <person name="Chen Z."/>
            <person name="Dunbar C."/>
            <person name="Freedman E."/>
            <person name="Gearin G."/>
            <person name="Gellesch M."/>
            <person name="Goldberg J."/>
            <person name="Griggs A."/>
            <person name="Gujja S."/>
            <person name="Heiman D."/>
            <person name="Howarth C."/>
            <person name="Larson L."/>
            <person name="Lui A."/>
            <person name="MacDonald P.J.P."/>
            <person name="Mehta T."/>
            <person name="Montmayeur A."/>
            <person name="Murphy C."/>
            <person name="Neiman D."/>
            <person name="Pearson M."/>
            <person name="Priest M."/>
            <person name="Roberts A."/>
            <person name="Saif S."/>
            <person name="Shea T."/>
            <person name="Shenoy N."/>
            <person name="Sisk P."/>
            <person name="Stolte C."/>
            <person name="Sykes S."/>
            <person name="Yandava C."/>
            <person name="Wortman J."/>
            <person name="Nusbaum C."/>
            <person name="Birren B."/>
        </authorList>
    </citation>
    <scope>NUCLEOTIDE SEQUENCE</scope>
    <source>
        <strain evidence="5">R3-111a-1</strain>
    </source>
</reference>
<evidence type="ECO:0000256" key="1">
    <source>
        <dbReference type="ARBA" id="ARBA00022603"/>
    </source>
</evidence>
<dbReference type="AlphaFoldDB" id="J3NWN5"/>
<protein>
    <recommendedName>
        <fullName evidence="4">O-methyltransferase C-terminal domain-containing protein</fullName>
    </recommendedName>
</protein>
<dbReference type="GeneID" id="20346155"/>
<dbReference type="InterPro" id="IPR001077">
    <property type="entry name" value="COMT_C"/>
</dbReference>
<evidence type="ECO:0000259" key="4">
    <source>
        <dbReference type="Pfam" id="PF00891"/>
    </source>
</evidence>
<dbReference type="InterPro" id="IPR016461">
    <property type="entry name" value="COMT-like"/>
</dbReference>
<keyword evidence="2" id="KW-0808">Transferase</keyword>
<evidence type="ECO:0000256" key="3">
    <source>
        <dbReference type="ARBA" id="ARBA00022691"/>
    </source>
</evidence>
<evidence type="ECO:0000313" key="6">
    <source>
        <dbReference type="EnsemblFungi" id="EJT75767"/>
    </source>
</evidence>
<dbReference type="VEuPathDB" id="FungiDB:GGTG_05697"/>
<dbReference type="Proteomes" id="UP000006039">
    <property type="component" value="Unassembled WGS sequence"/>
</dbReference>
<dbReference type="EnsemblFungi" id="EJT75767">
    <property type="protein sequence ID" value="EJT75767"/>
    <property type="gene ID" value="GGTG_05697"/>
</dbReference>
<dbReference type="HOGENOM" id="CLU_005533_5_2_1"/>
<dbReference type="Pfam" id="PF00891">
    <property type="entry name" value="Methyltransf_2"/>
    <property type="match status" value="1"/>
</dbReference>
<reference evidence="6" key="4">
    <citation type="journal article" date="2015" name="G3 (Bethesda)">
        <title>Genome sequences of three phytopathogenic species of the Magnaporthaceae family of fungi.</title>
        <authorList>
            <person name="Okagaki L.H."/>
            <person name="Nunes C.C."/>
            <person name="Sailsbery J."/>
            <person name="Clay B."/>
            <person name="Brown D."/>
            <person name="John T."/>
            <person name="Oh Y."/>
            <person name="Young N."/>
            <person name="Fitzgerald M."/>
            <person name="Haas B.J."/>
            <person name="Zeng Q."/>
            <person name="Young S."/>
            <person name="Adiconis X."/>
            <person name="Fan L."/>
            <person name="Levin J.Z."/>
            <person name="Mitchell T.K."/>
            <person name="Okubara P.A."/>
            <person name="Farman M.L."/>
            <person name="Kohn L.M."/>
            <person name="Birren B."/>
            <person name="Ma L.-J."/>
            <person name="Dean R.A."/>
        </authorList>
    </citation>
    <scope>NUCLEOTIDE SEQUENCE</scope>
    <source>
        <strain evidence="6">R3-111a-1</strain>
    </source>
</reference>
<keyword evidence="7" id="KW-1185">Reference proteome</keyword>
<name>J3NWN5_GAET3</name>
<dbReference type="STRING" id="644352.J3NWN5"/>
<dbReference type="PANTHER" id="PTHR43712:SF16">
    <property type="entry name" value="O-METHYLTRANSFERASE ELCB"/>
    <property type="match status" value="1"/>
</dbReference>
<feature type="domain" description="O-methyltransferase C-terminal" evidence="4">
    <location>
        <begin position="317"/>
        <end position="463"/>
    </location>
</feature>
<evidence type="ECO:0000313" key="7">
    <source>
        <dbReference type="Proteomes" id="UP000006039"/>
    </source>
</evidence>
<dbReference type="InterPro" id="IPR036390">
    <property type="entry name" value="WH_DNA-bd_sf"/>
</dbReference>
<reference evidence="6" key="5">
    <citation type="submission" date="2018-04" db="UniProtKB">
        <authorList>
            <consortium name="EnsemblFungi"/>
        </authorList>
    </citation>
    <scope>IDENTIFICATION</scope>
    <source>
        <strain evidence="6">R3-111a-1</strain>
    </source>
</reference>
<dbReference type="GO" id="GO:0032259">
    <property type="term" value="P:methylation"/>
    <property type="evidence" value="ECO:0007669"/>
    <property type="project" value="UniProtKB-KW"/>
</dbReference>
<keyword evidence="3" id="KW-0949">S-adenosyl-L-methionine</keyword>
<dbReference type="Gene3D" id="1.10.10.10">
    <property type="entry name" value="Winged helix-like DNA-binding domain superfamily/Winged helix DNA-binding domain"/>
    <property type="match status" value="1"/>
</dbReference>
<dbReference type="EMBL" id="GL385397">
    <property type="protein sequence ID" value="EJT75767.1"/>
    <property type="molecule type" value="Genomic_DNA"/>
</dbReference>
<dbReference type="InterPro" id="IPR036388">
    <property type="entry name" value="WH-like_DNA-bd_sf"/>
</dbReference>
<dbReference type="OrthoDB" id="1535081at2759"/>
<dbReference type="PANTHER" id="PTHR43712">
    <property type="entry name" value="PUTATIVE (AFU_ORTHOLOGUE AFUA_4G14580)-RELATED"/>
    <property type="match status" value="1"/>
</dbReference>
<dbReference type="Gene3D" id="3.40.50.150">
    <property type="entry name" value="Vaccinia Virus protein VP39"/>
    <property type="match status" value="1"/>
</dbReference>
<dbReference type="SUPFAM" id="SSF53335">
    <property type="entry name" value="S-adenosyl-L-methionine-dependent methyltransferases"/>
    <property type="match status" value="1"/>
</dbReference>
<sequence>MSTGACMPTRRHGEGALKEAGIQVVSHKTYTRTAISHTFTDQTSAAPSSTVDKPIVPTAHTPFLSVKMPSDKLVDNTTSILVNIKRLDDNDPGLEQKAIRQEIVQAARAIINEVSDPVDYLKSEWVNMADMASWNVFMDWKAFDKIPLTGSISLKDLAESVGAEESLIVRIASLLVATGKLTQPKPGHVGHGRFSPLYRSDSKGYPQAWVAGAMGMRPYALWPSYFAEYGRGEPQGRTHTPASFAWGRPELPIWDIIGANPEHKAVFGAAMKAMSFLSNADVVGDKALYSLDWIAEEAAEGPAVAAAGEQPPPPPPLLVDVGGGLGQMLKMVLTAFPSIPPARLVLQDREEVIEEARRIADPVLQGVVHMPHDFHQPQPVQGALVYVLRRVLNDWPDKTVTTILSHLAKALPDDTSARVLIVEPKKISPPKALNAIVDLVMLNIGGKLRDRESLDPLVTAAGMKIVGYYEDEESHAVECAKA</sequence>
<dbReference type="InterPro" id="IPR029063">
    <property type="entry name" value="SAM-dependent_MTases_sf"/>
</dbReference>
<dbReference type="RefSeq" id="XP_009221767.1">
    <property type="nucleotide sequence ID" value="XM_009223503.1"/>
</dbReference>
<dbReference type="PROSITE" id="PS51683">
    <property type="entry name" value="SAM_OMT_II"/>
    <property type="match status" value="1"/>
</dbReference>
<keyword evidence="1" id="KW-0489">Methyltransferase</keyword>
<organism evidence="5">
    <name type="scientific">Gaeumannomyces tritici (strain R3-111a-1)</name>
    <name type="common">Wheat and barley take-all root rot fungus</name>
    <name type="synonym">Gaeumannomyces graminis var. tritici</name>
    <dbReference type="NCBI Taxonomy" id="644352"/>
    <lineage>
        <taxon>Eukaryota</taxon>
        <taxon>Fungi</taxon>
        <taxon>Dikarya</taxon>
        <taxon>Ascomycota</taxon>
        <taxon>Pezizomycotina</taxon>
        <taxon>Sordariomycetes</taxon>
        <taxon>Sordariomycetidae</taxon>
        <taxon>Magnaporthales</taxon>
        <taxon>Magnaporthaceae</taxon>
        <taxon>Gaeumannomyces</taxon>
    </lineage>
</organism>
<accession>J3NWN5</accession>
<dbReference type="SUPFAM" id="SSF46785">
    <property type="entry name" value="Winged helix' DNA-binding domain"/>
    <property type="match status" value="1"/>
</dbReference>
<dbReference type="eggNOG" id="KOG3178">
    <property type="taxonomic scope" value="Eukaryota"/>
</dbReference>
<evidence type="ECO:0000256" key="2">
    <source>
        <dbReference type="ARBA" id="ARBA00022679"/>
    </source>
</evidence>
<reference evidence="7" key="1">
    <citation type="submission" date="2010-07" db="EMBL/GenBank/DDBJ databases">
        <title>The genome sequence of Gaeumannomyces graminis var. tritici strain R3-111a-1.</title>
        <authorList>
            <consortium name="The Broad Institute Genome Sequencing Platform"/>
            <person name="Ma L.-J."/>
            <person name="Dead R."/>
            <person name="Young S."/>
            <person name="Zeng Q."/>
            <person name="Koehrsen M."/>
            <person name="Alvarado L."/>
            <person name="Berlin A."/>
            <person name="Chapman S.B."/>
            <person name="Chen Z."/>
            <person name="Freedman E."/>
            <person name="Gellesch M."/>
            <person name="Goldberg J."/>
            <person name="Griggs A."/>
            <person name="Gujja S."/>
            <person name="Heilman E.R."/>
            <person name="Heiman D."/>
            <person name="Hepburn T."/>
            <person name="Howarth C."/>
            <person name="Jen D."/>
            <person name="Larson L."/>
            <person name="Mehta T."/>
            <person name="Neiman D."/>
            <person name="Pearson M."/>
            <person name="Roberts A."/>
            <person name="Saif S."/>
            <person name="Shea T."/>
            <person name="Shenoy N."/>
            <person name="Sisk P."/>
            <person name="Stolte C."/>
            <person name="Sykes S."/>
            <person name="Walk T."/>
            <person name="White J."/>
            <person name="Yandava C."/>
            <person name="Haas B."/>
            <person name="Nusbaum C."/>
            <person name="Birren B."/>
        </authorList>
    </citation>
    <scope>NUCLEOTIDE SEQUENCE [LARGE SCALE GENOMIC DNA]</scope>
    <source>
        <strain evidence="7">R3-111a-1</strain>
    </source>
</reference>
<dbReference type="GO" id="GO:0008171">
    <property type="term" value="F:O-methyltransferase activity"/>
    <property type="evidence" value="ECO:0007669"/>
    <property type="project" value="InterPro"/>
</dbReference>
<gene>
    <name evidence="6" type="primary">20346155</name>
    <name evidence="5" type="ORF">GGTG_05697</name>
</gene>